<dbReference type="AlphaFoldDB" id="A0A3S4S0N3"/>
<reference evidence="1 2" key="1">
    <citation type="submission" date="2018-12" db="EMBL/GenBank/DDBJ databases">
        <authorList>
            <consortium name="Pathogen Informatics"/>
        </authorList>
    </citation>
    <scope>NUCLEOTIDE SEQUENCE [LARGE SCALE GENOMIC DNA]</scope>
    <source>
        <strain evidence="1 2">NCTC11951</strain>
    </source>
</reference>
<dbReference type="Proteomes" id="UP000275504">
    <property type="component" value="Chromosome"/>
</dbReference>
<name>A0A3S4S0N3_CAMJU</name>
<proteinExistence type="predicted"/>
<organism evidence="1 2">
    <name type="scientific">Campylobacter jejuni subsp. doylei</name>
    <dbReference type="NCBI Taxonomy" id="32021"/>
    <lineage>
        <taxon>Bacteria</taxon>
        <taxon>Pseudomonadati</taxon>
        <taxon>Campylobacterota</taxon>
        <taxon>Epsilonproteobacteria</taxon>
        <taxon>Campylobacterales</taxon>
        <taxon>Campylobacteraceae</taxon>
        <taxon>Campylobacter</taxon>
    </lineage>
</organism>
<dbReference type="EMBL" id="LR134359">
    <property type="protein sequence ID" value="VEG62920.1"/>
    <property type="molecule type" value="Genomic_DNA"/>
</dbReference>
<accession>A0A3S4S0N3</accession>
<evidence type="ECO:0000313" key="2">
    <source>
        <dbReference type="Proteomes" id="UP000275504"/>
    </source>
</evidence>
<gene>
    <name evidence="1" type="ORF">NCTC11951_02071</name>
</gene>
<protein>
    <submittedName>
        <fullName evidence="1">Gluconate 2-dehydrogenase gamma chain</fullName>
    </submittedName>
</protein>
<sequence length="72" mass="8240">MGVSYFIDNQLASAYGYNDREYMQGPFMEDKAEQRLSNSYATQRYFLEGVHCKVLKILILSMMSGDTGLIMV</sequence>
<evidence type="ECO:0000313" key="1">
    <source>
        <dbReference type="EMBL" id="VEG62920.1"/>
    </source>
</evidence>